<name>A0A2U1E1T7_9FIRM</name>
<dbReference type="InterPro" id="IPR036968">
    <property type="entry name" value="Enolpyruvate_Tfrase_sf"/>
</dbReference>
<dbReference type="PANTHER" id="PTHR21090:SF5">
    <property type="entry name" value="PENTAFUNCTIONAL AROM POLYPEPTIDE"/>
    <property type="match status" value="1"/>
</dbReference>
<keyword evidence="1 3" id="KW-0808">Transferase</keyword>
<feature type="domain" description="Enolpyruvate transferase" evidence="2">
    <location>
        <begin position="21"/>
        <end position="176"/>
    </location>
</feature>
<dbReference type="PANTHER" id="PTHR21090">
    <property type="entry name" value="AROM/DEHYDROQUINATE SYNTHASE"/>
    <property type="match status" value="1"/>
</dbReference>
<dbReference type="Gene3D" id="3.65.10.10">
    <property type="entry name" value="Enolpyruvate transferase domain"/>
    <property type="match status" value="3"/>
</dbReference>
<evidence type="ECO:0000313" key="3">
    <source>
        <dbReference type="EMBL" id="PVY93910.1"/>
    </source>
</evidence>
<proteinExistence type="predicted"/>
<organism evidence="3 4">
    <name type="scientific">Ezakiella coagulans</name>
    <dbReference type="NCBI Taxonomy" id="46507"/>
    <lineage>
        <taxon>Bacteria</taxon>
        <taxon>Bacillati</taxon>
        <taxon>Bacillota</taxon>
        <taxon>Tissierellia</taxon>
        <taxon>Ezakiella</taxon>
    </lineage>
</organism>
<reference evidence="3 4" key="1">
    <citation type="submission" date="2018-04" db="EMBL/GenBank/DDBJ databases">
        <title>Genomic Encyclopedia of Type Strains, Phase IV (KMG-IV): sequencing the most valuable type-strain genomes for metagenomic binning, comparative biology and taxonomic classification.</title>
        <authorList>
            <person name="Goeker M."/>
        </authorList>
    </citation>
    <scope>NUCLEOTIDE SEQUENCE [LARGE SCALE GENOMIC DNA]</scope>
    <source>
        <strain evidence="3 4">DSM 20705</strain>
    </source>
</reference>
<feature type="domain" description="Enolpyruvate transferase" evidence="2">
    <location>
        <begin position="270"/>
        <end position="376"/>
    </location>
</feature>
<comment type="caution">
    <text evidence="3">The sequence shown here is derived from an EMBL/GenBank/DDBJ whole genome shotgun (WGS) entry which is preliminary data.</text>
</comment>
<protein>
    <submittedName>
        <fullName evidence="3">3-phosphoshikimate 1-carboxyvinyltransferase</fullName>
    </submittedName>
</protein>
<dbReference type="SUPFAM" id="SSF55205">
    <property type="entry name" value="EPT/RTPC-like"/>
    <property type="match status" value="1"/>
</dbReference>
<dbReference type="AlphaFoldDB" id="A0A2U1E1T7"/>
<keyword evidence="4" id="KW-1185">Reference proteome</keyword>
<sequence length="387" mass="45116">MAGRKFEKNFDENLKIPYLPCSSKSYSHRFLLLSYVLNRPTKIKNFSFSEDANITLFALYDNYKFKYYNSRFGKTAELILLPKWKTKKEAHYLKDSGSSLRFLIPVFLDGKKHKLEGSERLFERPLDYYEKLFKDEGIEFKKSKNSIEFSGKLTREKFDVDISKSTQFASGMMMAGVNQFDVNYGEGPNIQYIHQTEDAILRMNKSSEKIEVHVPEDMSNRAFFEVLKYFNRLDGDMPKMKAAKSTDNIIGEWLKSNKSIFDLSNNLDLAPVFTAALAIKSAMNGKRYKIIGIKNLAFKESNRTLEIKKVLNLFGYAVSIGRDAIVICERTSDFDYERSIYLYPKEHRIFHMALILSCFHKGRVFIKNKECLKKSHFELYSFLGRMK</sequence>
<dbReference type="EMBL" id="QEKV01000008">
    <property type="protein sequence ID" value="PVY93910.1"/>
    <property type="molecule type" value="Genomic_DNA"/>
</dbReference>
<dbReference type="InterPro" id="IPR001986">
    <property type="entry name" value="Enolpyruvate_Tfrase_dom"/>
</dbReference>
<dbReference type="GO" id="GO:0009423">
    <property type="term" value="P:chorismate biosynthetic process"/>
    <property type="evidence" value="ECO:0007669"/>
    <property type="project" value="TreeGrafter"/>
</dbReference>
<gene>
    <name evidence="3" type="ORF">C7381_10844</name>
</gene>
<dbReference type="Proteomes" id="UP000245793">
    <property type="component" value="Unassembled WGS sequence"/>
</dbReference>
<dbReference type="InterPro" id="IPR013792">
    <property type="entry name" value="RNA3'P_cycl/enolpyr_Trfase_a/b"/>
</dbReference>
<dbReference type="GO" id="GO:0003866">
    <property type="term" value="F:3-phosphoshikimate 1-carboxyvinyltransferase activity"/>
    <property type="evidence" value="ECO:0007669"/>
    <property type="project" value="TreeGrafter"/>
</dbReference>
<accession>A0A2U1E1T7</accession>
<dbReference type="RefSeq" id="WP_116480382.1">
    <property type="nucleotide sequence ID" value="NZ_QEKV01000008.1"/>
</dbReference>
<evidence type="ECO:0000313" key="4">
    <source>
        <dbReference type="Proteomes" id="UP000245793"/>
    </source>
</evidence>
<dbReference type="Pfam" id="PF00275">
    <property type="entry name" value="EPSP_synthase"/>
    <property type="match status" value="2"/>
</dbReference>
<evidence type="ECO:0000256" key="1">
    <source>
        <dbReference type="ARBA" id="ARBA00022679"/>
    </source>
</evidence>
<evidence type="ECO:0000259" key="2">
    <source>
        <dbReference type="Pfam" id="PF00275"/>
    </source>
</evidence>